<sequence length="291" mass="31545">MDSSSITTLLLHLPHLLASLLIVWMISLILPTWLGTSLILAWLASGALMFHRPTERVVARLFYKVRPPTAAELARLQPLWDEVTRRAGLDGSRYDLWIEDSDEVNAFGAAGHMVGVTRDSLNRLTPDRLSAVLAHELGHHVNGHTWAGLLGVYYGLPARIAMIIATYVTVFAVAVAAEFSVLAAAILVLVIGGFAIAIAFAFPPALALLAIPLLVARTGRHGELRADRFAAEIGYGPMLITVFTDYLNRGADMEERAQGPLGRLMSTHPPLHTRIRALEISTTGPPGSRPS</sequence>
<keyword evidence="4" id="KW-0479">Metal-binding</keyword>
<keyword evidence="7 11" id="KW-1133">Transmembrane helix</keyword>
<dbReference type="InterPro" id="IPR050083">
    <property type="entry name" value="HtpX_protease"/>
</dbReference>
<feature type="transmembrane region" description="Helical" evidence="11">
    <location>
        <begin position="20"/>
        <end position="43"/>
    </location>
</feature>
<keyword evidence="8 10" id="KW-0482">Metalloprotease</keyword>
<dbReference type="EMBL" id="CP098740">
    <property type="protein sequence ID" value="UZK58538.1"/>
    <property type="molecule type" value="Genomic_DNA"/>
</dbReference>
<dbReference type="RefSeq" id="WP_265543447.1">
    <property type="nucleotide sequence ID" value="NZ_CP098740.1"/>
</dbReference>
<evidence type="ECO:0000256" key="4">
    <source>
        <dbReference type="ARBA" id="ARBA00022723"/>
    </source>
</evidence>
<gene>
    <name evidence="13" type="ORF">NEH16_17265</name>
</gene>
<evidence type="ECO:0000256" key="6">
    <source>
        <dbReference type="ARBA" id="ARBA00022833"/>
    </source>
</evidence>
<dbReference type="Proteomes" id="UP001164963">
    <property type="component" value="Chromosome"/>
</dbReference>
<keyword evidence="6 10" id="KW-0862">Zinc</keyword>
<keyword evidence="14" id="KW-1185">Reference proteome</keyword>
<accession>A0ABY6Q346</accession>
<dbReference type="Gene3D" id="3.30.2010.10">
    <property type="entry name" value="Metalloproteases ('zincins'), catalytic domain"/>
    <property type="match status" value="1"/>
</dbReference>
<name>A0ABY6Q346_9ACTN</name>
<keyword evidence="1" id="KW-1003">Cell membrane</keyword>
<dbReference type="PANTHER" id="PTHR43221:SF2">
    <property type="entry name" value="PROTEASE HTPX HOMOLOG"/>
    <property type="match status" value="1"/>
</dbReference>
<organism evidence="13 14">
    <name type="scientific">Streptomyces drozdowiczii</name>
    <dbReference type="NCBI Taxonomy" id="202862"/>
    <lineage>
        <taxon>Bacteria</taxon>
        <taxon>Bacillati</taxon>
        <taxon>Actinomycetota</taxon>
        <taxon>Actinomycetes</taxon>
        <taxon>Kitasatosporales</taxon>
        <taxon>Streptomycetaceae</taxon>
        <taxon>Streptomyces</taxon>
    </lineage>
</organism>
<keyword evidence="3 11" id="KW-0812">Transmembrane</keyword>
<comment type="cofactor">
    <cofactor evidence="10">
        <name>Zn(2+)</name>
        <dbReference type="ChEBI" id="CHEBI:29105"/>
    </cofactor>
    <text evidence="10">Binds 1 zinc ion per subunit.</text>
</comment>
<evidence type="ECO:0000256" key="10">
    <source>
        <dbReference type="RuleBase" id="RU003983"/>
    </source>
</evidence>
<dbReference type="InterPro" id="IPR001915">
    <property type="entry name" value="Peptidase_M48"/>
</dbReference>
<keyword evidence="2 10" id="KW-0645">Protease</keyword>
<evidence type="ECO:0000256" key="8">
    <source>
        <dbReference type="ARBA" id="ARBA00023049"/>
    </source>
</evidence>
<evidence type="ECO:0000313" key="13">
    <source>
        <dbReference type="EMBL" id="UZK58538.1"/>
    </source>
</evidence>
<reference evidence="13" key="1">
    <citation type="journal article" date="2022" name="Front. Microbiol.">
        <title>Mirubactin C rescues the lethal effect of cell wall biosynthesis mutations in Bacillus subtilis.</title>
        <authorList>
            <person name="Kepplinger B."/>
            <person name="Wen X."/>
            <person name="Tyler A.R."/>
            <person name="Kim B.Y."/>
            <person name="Brown J."/>
            <person name="Banks P."/>
            <person name="Dashti Y."/>
            <person name="Mackenzie E.S."/>
            <person name="Wills C."/>
            <person name="Kawai Y."/>
            <person name="Waldron K.J."/>
            <person name="Allenby N.E.E."/>
            <person name="Wu L.J."/>
            <person name="Hall M.J."/>
            <person name="Errington J."/>
        </authorList>
    </citation>
    <scope>NUCLEOTIDE SEQUENCE</scope>
    <source>
        <strain evidence="13">MDA8-470</strain>
    </source>
</reference>
<evidence type="ECO:0000256" key="3">
    <source>
        <dbReference type="ARBA" id="ARBA00022692"/>
    </source>
</evidence>
<evidence type="ECO:0000256" key="2">
    <source>
        <dbReference type="ARBA" id="ARBA00022670"/>
    </source>
</evidence>
<feature type="domain" description="Peptidase M48" evidence="12">
    <location>
        <begin position="74"/>
        <end position="279"/>
    </location>
</feature>
<dbReference type="EC" id="3.4.24.-" evidence="13"/>
<evidence type="ECO:0000256" key="5">
    <source>
        <dbReference type="ARBA" id="ARBA00022801"/>
    </source>
</evidence>
<evidence type="ECO:0000256" key="7">
    <source>
        <dbReference type="ARBA" id="ARBA00022989"/>
    </source>
</evidence>
<evidence type="ECO:0000259" key="12">
    <source>
        <dbReference type="Pfam" id="PF01435"/>
    </source>
</evidence>
<comment type="similarity">
    <text evidence="10">Belongs to the peptidase M48 family.</text>
</comment>
<keyword evidence="5 10" id="KW-0378">Hydrolase</keyword>
<evidence type="ECO:0000313" key="14">
    <source>
        <dbReference type="Proteomes" id="UP001164963"/>
    </source>
</evidence>
<evidence type="ECO:0000256" key="9">
    <source>
        <dbReference type="ARBA" id="ARBA00023136"/>
    </source>
</evidence>
<dbReference type="Pfam" id="PF01435">
    <property type="entry name" value="Peptidase_M48"/>
    <property type="match status" value="1"/>
</dbReference>
<proteinExistence type="inferred from homology"/>
<protein>
    <submittedName>
        <fullName evidence="13">M48 family metalloprotease</fullName>
        <ecNumber evidence="13">3.4.24.-</ecNumber>
    </submittedName>
</protein>
<feature type="transmembrane region" description="Helical" evidence="11">
    <location>
        <begin position="182"/>
        <end position="215"/>
    </location>
</feature>
<evidence type="ECO:0000256" key="11">
    <source>
        <dbReference type="SAM" id="Phobius"/>
    </source>
</evidence>
<keyword evidence="9 11" id="KW-0472">Membrane</keyword>
<dbReference type="PANTHER" id="PTHR43221">
    <property type="entry name" value="PROTEASE HTPX"/>
    <property type="match status" value="1"/>
</dbReference>
<evidence type="ECO:0000256" key="1">
    <source>
        <dbReference type="ARBA" id="ARBA00022475"/>
    </source>
</evidence>
<dbReference type="GO" id="GO:0008237">
    <property type="term" value="F:metallopeptidase activity"/>
    <property type="evidence" value="ECO:0007669"/>
    <property type="project" value="UniProtKB-KW"/>
</dbReference>